<evidence type="ECO:0000256" key="2">
    <source>
        <dbReference type="ARBA" id="ARBA00022723"/>
    </source>
</evidence>
<keyword evidence="1 10" id="KW-0645">Protease</keyword>
<evidence type="ECO:0000313" key="16">
    <source>
        <dbReference type="Proteomes" id="UP000001307"/>
    </source>
</evidence>
<feature type="coiled-coil region" evidence="12">
    <location>
        <begin position="421"/>
        <end position="448"/>
    </location>
</feature>
<evidence type="ECO:0000256" key="7">
    <source>
        <dbReference type="ARBA" id="ARBA00023145"/>
    </source>
</evidence>
<gene>
    <name evidence="15" type="ORF">GSOID_T00017777001</name>
</gene>
<dbReference type="OrthoDB" id="291007at2759"/>
<feature type="domain" description="MAM" evidence="13">
    <location>
        <begin position="251"/>
        <end position="416"/>
    </location>
</feature>
<dbReference type="SUPFAM" id="SSF49899">
    <property type="entry name" value="Concanavalin A-like lectins/glucanases"/>
    <property type="match status" value="1"/>
</dbReference>
<feature type="binding site" evidence="10">
    <location>
        <position position="144"/>
    </location>
    <ligand>
        <name>Zn(2+)</name>
        <dbReference type="ChEBI" id="CHEBI:29105"/>
        <note>catalytic</note>
    </ligand>
</feature>
<evidence type="ECO:0000259" key="13">
    <source>
        <dbReference type="PROSITE" id="PS50060"/>
    </source>
</evidence>
<dbReference type="Gene3D" id="2.60.210.10">
    <property type="entry name" value="Apoptosis, Tumor Necrosis Factor Receptor Associated Protein 2, Chain A"/>
    <property type="match status" value="1"/>
</dbReference>
<dbReference type="Gene3D" id="2.60.120.200">
    <property type="match status" value="1"/>
</dbReference>
<evidence type="ECO:0000256" key="11">
    <source>
        <dbReference type="RuleBase" id="RU361183"/>
    </source>
</evidence>
<proteinExistence type="predicted"/>
<keyword evidence="7" id="KW-0865">Zymogen</keyword>
<dbReference type="GO" id="GO:0016020">
    <property type="term" value="C:membrane"/>
    <property type="evidence" value="ECO:0007669"/>
    <property type="project" value="InterPro"/>
</dbReference>
<dbReference type="InterPro" id="IPR006026">
    <property type="entry name" value="Peptidase_Metallo"/>
</dbReference>
<comment type="cofactor">
    <cofactor evidence="10 11">
        <name>Zn(2+)</name>
        <dbReference type="ChEBI" id="CHEBI:29105"/>
    </cofactor>
    <text evidence="10 11">Binds 1 zinc ion per subunit.</text>
</comment>
<reference evidence="15" key="1">
    <citation type="journal article" date="2010" name="Science">
        <title>Plasticity of animal genome architecture unmasked by rapid evolution of a pelagic tunicate.</title>
        <authorList>
            <person name="Denoeud F."/>
            <person name="Henriet S."/>
            <person name="Mungpakdee S."/>
            <person name="Aury J.M."/>
            <person name="Da Silva C."/>
            <person name="Brinkmann H."/>
            <person name="Mikhaleva J."/>
            <person name="Olsen L.C."/>
            <person name="Jubin C."/>
            <person name="Canestro C."/>
            <person name="Bouquet J.M."/>
            <person name="Danks G."/>
            <person name="Poulain J."/>
            <person name="Campsteijn C."/>
            <person name="Adamski M."/>
            <person name="Cross I."/>
            <person name="Yadetie F."/>
            <person name="Muffato M."/>
            <person name="Louis A."/>
            <person name="Butcher S."/>
            <person name="Tsagkogeorga G."/>
            <person name="Konrad A."/>
            <person name="Singh S."/>
            <person name="Jensen M.F."/>
            <person name="Cong E.H."/>
            <person name="Eikeseth-Otteraa H."/>
            <person name="Noel B."/>
            <person name="Anthouard V."/>
            <person name="Porcel B.M."/>
            <person name="Kachouri-Lafond R."/>
            <person name="Nishino A."/>
            <person name="Ugolini M."/>
            <person name="Chourrout P."/>
            <person name="Nishida H."/>
            <person name="Aasland R."/>
            <person name="Huzurbazar S."/>
            <person name="Westhof E."/>
            <person name="Delsuc F."/>
            <person name="Lehrach H."/>
            <person name="Reinhardt R."/>
            <person name="Weissenbach J."/>
            <person name="Roy S.W."/>
            <person name="Artiguenave F."/>
            <person name="Postlethwait J.H."/>
            <person name="Manak J.R."/>
            <person name="Thompson E.M."/>
            <person name="Jaillon O."/>
            <person name="Du Pasquier L."/>
            <person name="Boudinot P."/>
            <person name="Liberles D.A."/>
            <person name="Volff J.N."/>
            <person name="Philippe H."/>
            <person name="Lenhard B."/>
            <person name="Roest Crollius H."/>
            <person name="Wincker P."/>
            <person name="Chourrout D."/>
        </authorList>
    </citation>
    <scope>NUCLEOTIDE SEQUENCE [LARGE SCALE GENOMIC DNA]</scope>
</reference>
<feature type="domain" description="Peptidase M12A" evidence="14">
    <location>
        <begin position="50"/>
        <end position="244"/>
    </location>
</feature>
<dbReference type="InParanoid" id="E4X3D6"/>
<keyword evidence="6 10" id="KW-0482">Metalloprotease</keyword>
<keyword evidence="16" id="KW-1185">Reference proteome</keyword>
<evidence type="ECO:0000256" key="4">
    <source>
        <dbReference type="ARBA" id="ARBA00022801"/>
    </source>
</evidence>
<name>E4X3D6_OIKDI</name>
<keyword evidence="4 10" id="KW-0378">Hydrolase</keyword>
<evidence type="ECO:0000256" key="6">
    <source>
        <dbReference type="ARBA" id="ARBA00023049"/>
    </source>
</evidence>
<dbReference type="GO" id="GO:0006508">
    <property type="term" value="P:proteolysis"/>
    <property type="evidence" value="ECO:0007669"/>
    <property type="project" value="UniProtKB-KW"/>
</dbReference>
<dbReference type="EC" id="3.4.24.-" evidence="11"/>
<evidence type="ECO:0000256" key="10">
    <source>
        <dbReference type="PROSITE-ProRule" id="PRU01211"/>
    </source>
</evidence>
<evidence type="ECO:0000313" key="15">
    <source>
        <dbReference type="EMBL" id="CBY18140.1"/>
    </source>
</evidence>
<evidence type="ECO:0000256" key="8">
    <source>
        <dbReference type="ARBA" id="ARBA00023157"/>
    </source>
</evidence>
<dbReference type="PRINTS" id="PR00480">
    <property type="entry name" value="ASTACIN"/>
</dbReference>
<dbReference type="Pfam" id="PF01400">
    <property type="entry name" value="Astacin"/>
    <property type="match status" value="1"/>
</dbReference>
<evidence type="ECO:0000256" key="9">
    <source>
        <dbReference type="ARBA" id="ARBA00023180"/>
    </source>
</evidence>
<feature type="binding site" evidence="10">
    <location>
        <position position="140"/>
    </location>
    <ligand>
        <name>Zn(2+)</name>
        <dbReference type="ChEBI" id="CHEBI:29105"/>
        <note>catalytic</note>
    </ligand>
</feature>
<protein>
    <recommendedName>
        <fullName evidence="11">Metalloendopeptidase</fullName>
        <ecNumber evidence="11">3.4.24.-</ecNumber>
    </recommendedName>
</protein>
<dbReference type="Proteomes" id="UP000001307">
    <property type="component" value="Unassembled WGS sequence"/>
</dbReference>
<dbReference type="AlphaFoldDB" id="E4X3D6"/>
<accession>E4X3D6</accession>
<feature type="active site" evidence="10">
    <location>
        <position position="141"/>
    </location>
</feature>
<keyword evidence="9" id="KW-0325">Glycoprotein</keyword>
<dbReference type="SMART" id="SM00235">
    <property type="entry name" value="ZnMc"/>
    <property type="match status" value="1"/>
</dbReference>
<dbReference type="InterPro" id="IPR001506">
    <property type="entry name" value="Peptidase_M12A"/>
</dbReference>
<dbReference type="InterPro" id="IPR024079">
    <property type="entry name" value="MetalloPept_cat_dom_sf"/>
</dbReference>
<evidence type="ECO:0000259" key="14">
    <source>
        <dbReference type="PROSITE" id="PS51864"/>
    </source>
</evidence>
<evidence type="ECO:0000256" key="12">
    <source>
        <dbReference type="SAM" id="Coils"/>
    </source>
</evidence>
<dbReference type="InterPro" id="IPR008974">
    <property type="entry name" value="TRAF-like"/>
</dbReference>
<dbReference type="PANTHER" id="PTHR10127:SF850">
    <property type="entry name" value="METALLOENDOPEPTIDASE"/>
    <property type="match status" value="1"/>
</dbReference>
<evidence type="ECO:0000256" key="3">
    <source>
        <dbReference type="ARBA" id="ARBA00022729"/>
    </source>
</evidence>
<dbReference type="FunFam" id="3.40.390.10:FF:000015">
    <property type="entry name" value="Meprin A subunit"/>
    <property type="match status" value="1"/>
</dbReference>
<evidence type="ECO:0000256" key="5">
    <source>
        <dbReference type="ARBA" id="ARBA00022833"/>
    </source>
</evidence>
<sequence>MKVFLLGAAFGANNVVDIDDVTIESANKQAGIDLRDGDIMRSPHASSMRSTLNDDYYRWNLPIPVEMSSQMNLKARGEYLEAMVEYELRTCVSFKPWEGEDDFISIYPLGGCWSYVGHVYPSQQNVSIGNGCEWSVTIEHELMHALGIYHEQSRPDRDDYIFLDLEQVEDGKEHNFNKYDLEFVSPVDTPYAYDSIMHYGAYSFNVADKPTLVPRIEFFTPILGQRKTFSPLDAERINKLYYCDNPLRKTFNCNFNEFNICGFVNEKLGVDKWTQYDVESKSVIGQIDAIMPPAGVPLIDASADIIDSGRYVYTQGKSSLVSRVYNHYASEDQCVVMWTNFDQGKIDVEFWSATDDYGELDKLQDSFTIEAGDKKWRYNQYNYRPEQSKFKVRITYSGTGIAAIDDFSIQEAPCRPHWFTIEDVQQKMDAAKAAVDAAEQAANGEEIDYLDIAENSHWSDVMYAKSGHSFKIRWVWIANRKIYGETYSSAYLYLSNDSNNNGELFWPFIDQFFKIFARDQNPNVLERMDNQWSYVSRTQDEPAGNWEKPVDEISPKGYVKTKHDTLIIQAQVEDMRKTDKSTPLDGCEPCYGSGRACRMNQAGESYCGCMEPLVLDANGQCDCA</sequence>
<dbReference type="EMBL" id="FN653023">
    <property type="protein sequence ID" value="CBY18140.1"/>
    <property type="molecule type" value="Genomic_DNA"/>
</dbReference>
<dbReference type="PROSITE" id="PS50060">
    <property type="entry name" value="MAM_2"/>
    <property type="match status" value="1"/>
</dbReference>
<dbReference type="InterPro" id="IPR013320">
    <property type="entry name" value="ConA-like_dom_sf"/>
</dbReference>
<keyword evidence="8" id="KW-1015">Disulfide bond</keyword>
<keyword evidence="12" id="KW-0175">Coiled coil</keyword>
<keyword evidence="2 10" id="KW-0479">Metal-binding</keyword>
<organism evidence="15">
    <name type="scientific">Oikopleura dioica</name>
    <name type="common">Tunicate</name>
    <dbReference type="NCBI Taxonomy" id="34765"/>
    <lineage>
        <taxon>Eukaryota</taxon>
        <taxon>Metazoa</taxon>
        <taxon>Chordata</taxon>
        <taxon>Tunicata</taxon>
        <taxon>Appendicularia</taxon>
        <taxon>Copelata</taxon>
        <taxon>Oikopleuridae</taxon>
        <taxon>Oikopleura</taxon>
    </lineage>
</organism>
<dbReference type="InterPro" id="IPR000998">
    <property type="entry name" value="MAM_dom"/>
</dbReference>
<keyword evidence="5 10" id="KW-0862">Zinc</keyword>
<comment type="caution">
    <text evidence="10">Lacks conserved residue(s) required for the propagation of feature annotation.</text>
</comment>
<dbReference type="PANTHER" id="PTHR10127">
    <property type="entry name" value="DISCOIDIN, CUB, EGF, LAMININ , AND ZINC METALLOPROTEASE DOMAIN CONTAINING"/>
    <property type="match status" value="1"/>
</dbReference>
<dbReference type="Gene3D" id="3.40.390.10">
    <property type="entry name" value="Collagenase (Catalytic Domain)"/>
    <property type="match status" value="1"/>
</dbReference>
<keyword evidence="3" id="KW-0732">Signal</keyword>
<evidence type="ECO:0000256" key="1">
    <source>
        <dbReference type="ARBA" id="ARBA00022670"/>
    </source>
</evidence>
<dbReference type="PROSITE" id="PS51864">
    <property type="entry name" value="ASTACIN"/>
    <property type="match status" value="1"/>
</dbReference>
<dbReference type="GO" id="GO:0008270">
    <property type="term" value="F:zinc ion binding"/>
    <property type="evidence" value="ECO:0007669"/>
    <property type="project" value="UniProtKB-UniRule"/>
</dbReference>
<dbReference type="GO" id="GO:0004222">
    <property type="term" value="F:metalloendopeptidase activity"/>
    <property type="evidence" value="ECO:0007669"/>
    <property type="project" value="UniProtKB-UniRule"/>
</dbReference>
<dbReference type="SUPFAM" id="SSF55486">
    <property type="entry name" value="Metalloproteases ('zincins'), catalytic domain"/>
    <property type="match status" value="1"/>
</dbReference>
<feature type="binding site" evidence="10">
    <location>
        <position position="150"/>
    </location>
    <ligand>
        <name>Zn(2+)</name>
        <dbReference type="ChEBI" id="CHEBI:29105"/>
        <note>catalytic</note>
    </ligand>
</feature>